<keyword evidence="6" id="KW-0046">Antibiotic resistance</keyword>
<feature type="transmembrane region" description="Helical" evidence="7">
    <location>
        <begin position="224"/>
        <end position="246"/>
    </location>
</feature>
<feature type="transmembrane region" description="Helical" evidence="7">
    <location>
        <begin position="194"/>
        <end position="212"/>
    </location>
</feature>
<feature type="transmembrane region" description="Helical" evidence="7">
    <location>
        <begin position="164"/>
        <end position="182"/>
    </location>
</feature>
<organism evidence="9 10">
    <name type="scientific">Streptomyces evansiae</name>
    <dbReference type="NCBI Taxonomy" id="3075535"/>
    <lineage>
        <taxon>Bacteria</taxon>
        <taxon>Bacillati</taxon>
        <taxon>Actinomycetota</taxon>
        <taxon>Actinomycetes</taxon>
        <taxon>Kitasatosporales</taxon>
        <taxon>Streptomycetaceae</taxon>
        <taxon>Streptomyces</taxon>
    </lineage>
</organism>
<dbReference type="PANTHER" id="PTHR42718:SF9">
    <property type="entry name" value="MAJOR FACILITATOR SUPERFAMILY MULTIDRUG TRANSPORTER MFSC"/>
    <property type="match status" value="1"/>
</dbReference>
<keyword evidence="2" id="KW-0813">Transport</keyword>
<comment type="caution">
    <text evidence="9">The sequence shown here is derived from an EMBL/GenBank/DDBJ whole genome shotgun (WGS) entry which is preliminary data.</text>
</comment>
<evidence type="ECO:0000256" key="1">
    <source>
        <dbReference type="ARBA" id="ARBA00004651"/>
    </source>
</evidence>
<reference evidence="10" key="1">
    <citation type="submission" date="2023-07" db="EMBL/GenBank/DDBJ databases">
        <title>30 novel species of actinomycetes from the DSMZ collection.</title>
        <authorList>
            <person name="Nouioui I."/>
        </authorList>
    </citation>
    <scope>NUCLEOTIDE SEQUENCE [LARGE SCALE GENOMIC DNA]</scope>
    <source>
        <strain evidence="10">DSM 41982</strain>
    </source>
</reference>
<feature type="transmembrane region" description="Helical" evidence="7">
    <location>
        <begin position="335"/>
        <end position="355"/>
    </location>
</feature>
<evidence type="ECO:0000256" key="4">
    <source>
        <dbReference type="ARBA" id="ARBA00022989"/>
    </source>
</evidence>
<name>A0ABD5EDX2_9ACTN</name>
<protein>
    <submittedName>
        <fullName evidence="9">MFS transporter</fullName>
    </submittedName>
</protein>
<evidence type="ECO:0000256" key="7">
    <source>
        <dbReference type="SAM" id="Phobius"/>
    </source>
</evidence>
<feature type="transmembrane region" description="Helical" evidence="7">
    <location>
        <begin position="292"/>
        <end position="315"/>
    </location>
</feature>
<keyword evidence="4 7" id="KW-1133">Transmembrane helix</keyword>
<sequence>MREEARTHENTGHAPPERTVAVAGPASAARAFTGRLPDGALLPVMAVVVVCSGVTQGYLTPLLPGVGRHVGVGGVGQNNLYLLSQVSFAVLTPLLSRLGDLFGHRRLLRLSVAAVALGSLLMALRPSVATLSAGMVLQSSVVGFFPLLAGILRTRAPERGRTGMSVLVGALLLSIGIGGLIAGTLSDHHAVEGLWTAVPVALLAVLATLLLPEGRAARAGRFHYGAALLLGLGLVGLVLVLAQGAAWGWASGRSLGCGLAGVVLLVCWVLVERRATHPLVQVRLLGDPRLAVVNAHTFCLAFGAIGFLGANAVFLGTNGHEAGYGPGLGSQAISLVSLGMVAAGCAASTATPYLARRTGDRAMLLTGGIGAALGFLLLVVLHGSLGQYLLGALVVGCATGVFEAVTRSLATEAVPGEETAVSVGVNELSLSLGAAIGAAVIGALFAAHPGRGGHPAQAGFVWAWGVCAAVALLGALTALVPSAFRGRPATVPPARG</sequence>
<dbReference type="GO" id="GO:0046677">
    <property type="term" value="P:response to antibiotic"/>
    <property type="evidence" value="ECO:0007669"/>
    <property type="project" value="UniProtKB-KW"/>
</dbReference>
<comment type="subcellular location">
    <subcellularLocation>
        <location evidence="1">Cell membrane</location>
        <topology evidence="1">Multi-pass membrane protein</topology>
    </subcellularLocation>
</comment>
<feature type="transmembrane region" description="Helical" evidence="7">
    <location>
        <begin position="388"/>
        <end position="406"/>
    </location>
</feature>
<accession>A0ABD5EDX2</accession>
<dbReference type="InterPro" id="IPR036259">
    <property type="entry name" value="MFS_trans_sf"/>
</dbReference>
<feature type="transmembrane region" description="Helical" evidence="7">
    <location>
        <begin position="107"/>
        <end position="124"/>
    </location>
</feature>
<feature type="transmembrane region" description="Helical" evidence="7">
    <location>
        <begin position="130"/>
        <end position="152"/>
    </location>
</feature>
<gene>
    <name evidence="9" type="ORF">RM574_25225</name>
</gene>
<evidence type="ECO:0000259" key="8">
    <source>
        <dbReference type="PROSITE" id="PS50850"/>
    </source>
</evidence>
<evidence type="ECO:0000313" key="9">
    <source>
        <dbReference type="EMBL" id="MDT0418787.1"/>
    </source>
</evidence>
<dbReference type="InterPro" id="IPR011701">
    <property type="entry name" value="MFS"/>
</dbReference>
<feature type="transmembrane region" description="Helical" evidence="7">
    <location>
        <begin position="427"/>
        <end position="447"/>
    </location>
</feature>
<dbReference type="GO" id="GO:0005886">
    <property type="term" value="C:plasma membrane"/>
    <property type="evidence" value="ECO:0007669"/>
    <property type="project" value="UniProtKB-SubCell"/>
</dbReference>
<dbReference type="SUPFAM" id="SSF103473">
    <property type="entry name" value="MFS general substrate transporter"/>
    <property type="match status" value="1"/>
</dbReference>
<evidence type="ECO:0000256" key="5">
    <source>
        <dbReference type="ARBA" id="ARBA00023136"/>
    </source>
</evidence>
<dbReference type="Proteomes" id="UP001183607">
    <property type="component" value="Unassembled WGS sequence"/>
</dbReference>
<keyword evidence="3 7" id="KW-0812">Transmembrane</keyword>
<dbReference type="InterPro" id="IPR020846">
    <property type="entry name" value="MFS_dom"/>
</dbReference>
<feature type="transmembrane region" description="Helical" evidence="7">
    <location>
        <begin position="362"/>
        <end position="382"/>
    </location>
</feature>
<feature type="transmembrane region" description="Helical" evidence="7">
    <location>
        <begin position="252"/>
        <end position="271"/>
    </location>
</feature>
<dbReference type="Gene3D" id="1.20.1250.20">
    <property type="entry name" value="MFS general substrate transporter like domains"/>
    <property type="match status" value="2"/>
</dbReference>
<feature type="transmembrane region" description="Helical" evidence="7">
    <location>
        <begin position="459"/>
        <end position="480"/>
    </location>
</feature>
<evidence type="ECO:0000256" key="2">
    <source>
        <dbReference type="ARBA" id="ARBA00022448"/>
    </source>
</evidence>
<keyword evidence="5 7" id="KW-0472">Membrane</keyword>
<dbReference type="PROSITE" id="PS50850">
    <property type="entry name" value="MFS"/>
    <property type="match status" value="1"/>
</dbReference>
<evidence type="ECO:0000313" key="10">
    <source>
        <dbReference type="Proteomes" id="UP001183607"/>
    </source>
</evidence>
<dbReference type="AlphaFoldDB" id="A0ABD5EDX2"/>
<dbReference type="EMBL" id="JAVRER010000054">
    <property type="protein sequence ID" value="MDT0418787.1"/>
    <property type="molecule type" value="Genomic_DNA"/>
</dbReference>
<proteinExistence type="predicted"/>
<evidence type="ECO:0000256" key="3">
    <source>
        <dbReference type="ARBA" id="ARBA00022692"/>
    </source>
</evidence>
<dbReference type="PANTHER" id="PTHR42718">
    <property type="entry name" value="MAJOR FACILITATOR SUPERFAMILY MULTIDRUG TRANSPORTER MFSC"/>
    <property type="match status" value="1"/>
</dbReference>
<dbReference type="Pfam" id="PF07690">
    <property type="entry name" value="MFS_1"/>
    <property type="match status" value="1"/>
</dbReference>
<feature type="domain" description="Major facilitator superfamily (MFS) profile" evidence="8">
    <location>
        <begin position="41"/>
        <end position="486"/>
    </location>
</feature>
<evidence type="ECO:0000256" key="6">
    <source>
        <dbReference type="ARBA" id="ARBA00023251"/>
    </source>
</evidence>
<dbReference type="RefSeq" id="WP_311677563.1">
    <property type="nucleotide sequence ID" value="NZ_JAVRER010000054.1"/>
</dbReference>